<dbReference type="EMBL" id="BLAL01000261">
    <property type="protein sequence ID" value="GES97955.1"/>
    <property type="molecule type" value="Genomic_DNA"/>
</dbReference>
<feature type="compositionally biased region" description="Basic and acidic residues" evidence="1">
    <location>
        <begin position="633"/>
        <end position="646"/>
    </location>
</feature>
<feature type="compositionally biased region" description="Basic and acidic residues" evidence="1">
    <location>
        <begin position="514"/>
        <end position="523"/>
    </location>
</feature>
<evidence type="ECO:0000313" key="3">
    <source>
        <dbReference type="Proteomes" id="UP000615446"/>
    </source>
</evidence>
<protein>
    <submittedName>
        <fullName evidence="2">Uncharacterized protein</fullName>
    </submittedName>
</protein>
<gene>
    <name evidence="2" type="ORF">RCL2_002451800</name>
</gene>
<evidence type="ECO:0000256" key="1">
    <source>
        <dbReference type="SAM" id="MobiDB-lite"/>
    </source>
</evidence>
<sequence>MDFIDLFIYRKSNVNYIILCFLKIDHELILLVNIVLHYECSMILSIKLYFFGISFLSQYEPLNEIRIFIGLTFDIHLSKLEQSIILEDGFRCEEGQFGTFLFKVLPSARVTKYCHPFSEGDVVTLVGQFSYETVDKVEGFTGFTLNVSVAAPFPIPSSGCWEPEEIPLSSPYLSFNTQPVPGSLRQIENCQFIRTKSSINSGYTKRYTDSRFRIGYQIDNDKWDNIASNWDTYPQFFISGFFLCVDNGEVHIEATEIELDPLSKKYGKNSNLSSSTNSNVPGVSPLAKNLAKLLEQEKSSFSTSPSGIFGKNFLEQTSTKLSTEKKSLSLRPLAPKNSSSSLQQSQNQTGTQSDSTNTESIKDLLKGLQHHLQRINQIPGQTNSHISLFQHTPLSEQQPSAEQIAELIADQGTRQDLSPLVAGNQSKLPSYSVWPLQGQETAIYHRDKISMTSQVINQNEREKSLTQQNERDKQTSQQITTHQQELVKSPTQYMSPQNERESTPSQIDISNKNDSVRTSRAESESGESMDLEQSKKSGKKSSSDDKTKTVRPTSRATLGNRFIVYEPKFAQETEGNKQDGTSTGKRGRKSKNTNTSRPSKKTKSKKSVNETDTTTANQEEQVIDSTNESPKNTTDKDSAEKSKNVSRESIKKPFFFLFFFFSSSLSFLGQKIELTFNL</sequence>
<feature type="compositionally biased region" description="Polar residues" evidence="1">
    <location>
        <begin position="475"/>
        <end position="513"/>
    </location>
</feature>
<organism evidence="2 3">
    <name type="scientific">Rhizophagus clarus</name>
    <dbReference type="NCBI Taxonomy" id="94130"/>
    <lineage>
        <taxon>Eukaryota</taxon>
        <taxon>Fungi</taxon>
        <taxon>Fungi incertae sedis</taxon>
        <taxon>Mucoromycota</taxon>
        <taxon>Glomeromycotina</taxon>
        <taxon>Glomeromycetes</taxon>
        <taxon>Glomerales</taxon>
        <taxon>Glomeraceae</taxon>
        <taxon>Rhizophagus</taxon>
    </lineage>
</organism>
<dbReference type="OrthoDB" id="2409306at2759"/>
<name>A0A8H3QZB2_9GLOM</name>
<feature type="compositionally biased region" description="Low complexity" evidence="1">
    <location>
        <begin position="337"/>
        <end position="358"/>
    </location>
</feature>
<dbReference type="Proteomes" id="UP000615446">
    <property type="component" value="Unassembled WGS sequence"/>
</dbReference>
<evidence type="ECO:0000313" key="2">
    <source>
        <dbReference type="EMBL" id="GES97955.1"/>
    </source>
</evidence>
<feature type="compositionally biased region" description="Polar residues" evidence="1">
    <location>
        <begin position="610"/>
        <end position="632"/>
    </location>
</feature>
<proteinExistence type="predicted"/>
<feature type="region of interest" description="Disordered" evidence="1">
    <location>
        <begin position="457"/>
        <end position="646"/>
    </location>
</feature>
<feature type="region of interest" description="Disordered" evidence="1">
    <location>
        <begin position="323"/>
        <end position="358"/>
    </location>
</feature>
<comment type="caution">
    <text evidence="2">The sequence shown here is derived from an EMBL/GenBank/DDBJ whole genome shotgun (WGS) entry which is preliminary data.</text>
</comment>
<feature type="compositionally biased region" description="Basic and acidic residues" evidence="1">
    <location>
        <begin position="459"/>
        <end position="474"/>
    </location>
</feature>
<reference evidence="2" key="1">
    <citation type="submission" date="2019-10" db="EMBL/GenBank/DDBJ databases">
        <title>Conservation and host-specific expression of non-tandemly repeated heterogenous ribosome RNA gene in arbuscular mycorrhizal fungi.</title>
        <authorList>
            <person name="Maeda T."/>
            <person name="Kobayashi Y."/>
            <person name="Nakagawa T."/>
            <person name="Ezawa T."/>
            <person name="Yamaguchi K."/>
            <person name="Bino T."/>
            <person name="Nishimoto Y."/>
            <person name="Shigenobu S."/>
            <person name="Kawaguchi M."/>
        </authorList>
    </citation>
    <scope>NUCLEOTIDE SEQUENCE</scope>
    <source>
        <strain evidence="2">HR1</strain>
    </source>
</reference>
<accession>A0A8H3QZB2</accession>
<dbReference type="AlphaFoldDB" id="A0A8H3QZB2"/>